<dbReference type="SUPFAM" id="SSF48452">
    <property type="entry name" value="TPR-like"/>
    <property type="match status" value="4"/>
</dbReference>
<dbReference type="PANTHER" id="PTHR19959">
    <property type="entry name" value="KINESIN LIGHT CHAIN"/>
    <property type="match status" value="1"/>
</dbReference>
<dbReference type="InterPro" id="IPR019734">
    <property type="entry name" value="TPR_rpt"/>
</dbReference>
<reference evidence="4 5" key="1">
    <citation type="journal article" date="2019" name="Nat. Ecol. Evol.">
        <title>Megaphylogeny resolves global patterns of mushroom evolution.</title>
        <authorList>
            <person name="Varga T."/>
            <person name="Krizsan K."/>
            <person name="Foldi C."/>
            <person name="Dima B."/>
            <person name="Sanchez-Garcia M."/>
            <person name="Sanchez-Ramirez S."/>
            <person name="Szollosi G.J."/>
            <person name="Szarkandi J.G."/>
            <person name="Papp V."/>
            <person name="Albert L."/>
            <person name="Andreopoulos W."/>
            <person name="Angelini C."/>
            <person name="Antonin V."/>
            <person name="Barry K.W."/>
            <person name="Bougher N.L."/>
            <person name="Buchanan P."/>
            <person name="Buyck B."/>
            <person name="Bense V."/>
            <person name="Catcheside P."/>
            <person name="Chovatia M."/>
            <person name="Cooper J."/>
            <person name="Damon W."/>
            <person name="Desjardin D."/>
            <person name="Finy P."/>
            <person name="Geml J."/>
            <person name="Haridas S."/>
            <person name="Hughes K."/>
            <person name="Justo A."/>
            <person name="Karasinski D."/>
            <person name="Kautmanova I."/>
            <person name="Kiss B."/>
            <person name="Kocsube S."/>
            <person name="Kotiranta H."/>
            <person name="LaButti K.M."/>
            <person name="Lechner B.E."/>
            <person name="Liimatainen K."/>
            <person name="Lipzen A."/>
            <person name="Lukacs Z."/>
            <person name="Mihaltcheva S."/>
            <person name="Morgado L.N."/>
            <person name="Niskanen T."/>
            <person name="Noordeloos M.E."/>
            <person name="Ohm R.A."/>
            <person name="Ortiz-Santana B."/>
            <person name="Ovrebo C."/>
            <person name="Racz N."/>
            <person name="Riley R."/>
            <person name="Savchenko A."/>
            <person name="Shiryaev A."/>
            <person name="Soop K."/>
            <person name="Spirin V."/>
            <person name="Szebenyi C."/>
            <person name="Tomsovsky M."/>
            <person name="Tulloss R.E."/>
            <person name="Uehling J."/>
            <person name="Grigoriev I.V."/>
            <person name="Vagvolgyi C."/>
            <person name="Papp T."/>
            <person name="Martin F.M."/>
            <person name="Miettinen O."/>
            <person name="Hibbett D.S."/>
            <person name="Nagy L.G."/>
        </authorList>
    </citation>
    <scope>NUCLEOTIDE SEQUENCE [LARGE SCALE GENOMIC DNA]</scope>
    <source>
        <strain evidence="4 5">CBS 121175</strain>
    </source>
</reference>
<name>A0A5C3KZY1_COPMA</name>
<keyword evidence="1" id="KW-0677">Repeat</keyword>
<dbReference type="SMART" id="SM00028">
    <property type="entry name" value="TPR"/>
    <property type="match status" value="5"/>
</dbReference>
<feature type="compositionally biased region" description="Polar residues" evidence="2">
    <location>
        <begin position="26"/>
        <end position="40"/>
    </location>
</feature>
<dbReference type="PANTHER" id="PTHR19959:SF119">
    <property type="entry name" value="FUNGAL LIPASE-LIKE DOMAIN-CONTAINING PROTEIN"/>
    <property type="match status" value="1"/>
</dbReference>
<sequence length="1471" mass="164234">MHKLKLSHLKLFRTRRSDKQDGGTGRRQSNTVVNAESRPSTGPFAGASNISMEDSQINVIGGDMLYVTNITNVKYASAELHSYSDLEILEALRRLPDPIGFSWNASRVCSPGTRTLHIQEVSIWEETSSSAAVYVAADSAGSGKSALAHSISQKAHREGKLVASFFFDQMKHQSSASGFMAALIRGLCNVSETIRRRIGEILARDDTLADADPVRQFEEIILPVCPILPQGRQFIIAIDALDEVHDPIVVTFLRDWVPRLPPSFRIFLTTRPEAHIMEHLEKQPHIRQSSHSLTGLANRSDLELFIKDWFSKTKYGASISPKLFDAFVAKSEGLFLWTTTVLHHIDDAYDQVGELEDIIAGGSDDWKEADGAVKQLDSLYQRILLKLRWTDRRFVEKYRIIMGALVTLVEPLSATGLAALYEPDGITLDDIHRICGMLRPLLRDYSADDSQRPIHLVHLSVQEYLTQRAPLPYRIICEEQHSTLLRLTLYTIKNHLTSENVPILGYTDGDWFGDVTSYPPAIPTLSKRDVLEPVWYSCQHLETHTSSVPSTNDEQLHAELALHVLVTDPRPILEFTASTGRVIQIVPLRKLALSLSHSPLDPVSSRKTAAAYSALSRSLLRMNRHAQALPLIEDAVNHYRELGSDAVGIQTIGREFAVALHTLSSTFHHLGSFQKAHQVALEGLDLVRPLAVVQPTDFQPLLSKLLRTCSMVLLELGQQDNALKMALEDTQITRQLAADNAAKFQDDLATSLFNIHDIYSALKCPDDAIPPAVEAVQIYRRLALEDPARFNVVLSDYLDRYSKTLFKLGKHEEALDPAQESVSIRKILAADDPDAFEHVLAMGLSRLSYVLFHCRRHSDGVSAALDAVILGRRLAAKDKQFEDQLASSLHVLGAGLAKNYQFAEGIEPTNEAVSIRRRRILETGTSIYKEEALVDSLYNLAYLLGTFKRYEDAASHMVETIAILRRLVTKDPIKYEGLLSDCLFRYSANMTGLNRHIDAVDAMREALEFRRNVAARKGDPAAFTDEDLSRSLAKLANSSGQLNRYDEAVSLCREAIEIDRGLVATHEKFREQLALSLRDSGWYLWNAGQYVEAIENIQETVSIYRQLAACGQEGAQESLSRSLYDLGCHLGARERYDQALPYSSESIAIRRDLVAKNPAVHEDDLSEYLQGHSVYLSHTGKHVEALEAAQEAVGIHRRLALKEPDAFEEGLASSLSTLADCLESRKCSDDGNAILSHRREVIEIHRRLASKDPATYQSMLVTSLQLYGYRLSRAGQGERAVEALQEAVTIQRHLAKQESSSFKESDLALSLNGYAWYLTQTTPNSYPDAVLHAEEAAAIYRRSVAKDPDNVDLCQNFLALIDTLVHALNLCQRYDDAIKAVKEGLAICQQKAEVEPLANSFDFPANVLHQRYSEALFNIGRDDEALTHTEEAVVLNRRLIASGDSTSEREEELEECLALLKKIKSRLDPLV</sequence>
<feature type="domain" description="Nephrocystin 3-like N-terminal" evidence="3">
    <location>
        <begin position="117"/>
        <end position="271"/>
    </location>
</feature>
<dbReference type="Proteomes" id="UP000307440">
    <property type="component" value="Unassembled WGS sequence"/>
</dbReference>
<evidence type="ECO:0000256" key="2">
    <source>
        <dbReference type="SAM" id="MobiDB-lite"/>
    </source>
</evidence>
<dbReference type="EMBL" id="ML210186">
    <property type="protein sequence ID" value="TFK25403.1"/>
    <property type="molecule type" value="Genomic_DNA"/>
</dbReference>
<dbReference type="InterPro" id="IPR056884">
    <property type="entry name" value="NPHP3-like_N"/>
</dbReference>
<dbReference type="Pfam" id="PF13374">
    <property type="entry name" value="TPR_10"/>
    <property type="match status" value="1"/>
</dbReference>
<evidence type="ECO:0000256" key="1">
    <source>
        <dbReference type="ARBA" id="ARBA00022737"/>
    </source>
</evidence>
<organism evidence="4 5">
    <name type="scientific">Coprinopsis marcescibilis</name>
    <name type="common">Agaric fungus</name>
    <name type="synonym">Psathyrella marcescibilis</name>
    <dbReference type="NCBI Taxonomy" id="230819"/>
    <lineage>
        <taxon>Eukaryota</taxon>
        <taxon>Fungi</taxon>
        <taxon>Dikarya</taxon>
        <taxon>Basidiomycota</taxon>
        <taxon>Agaricomycotina</taxon>
        <taxon>Agaricomycetes</taxon>
        <taxon>Agaricomycetidae</taxon>
        <taxon>Agaricales</taxon>
        <taxon>Agaricineae</taxon>
        <taxon>Psathyrellaceae</taxon>
        <taxon>Coprinopsis</taxon>
    </lineage>
</organism>
<dbReference type="InterPro" id="IPR011990">
    <property type="entry name" value="TPR-like_helical_dom_sf"/>
</dbReference>
<evidence type="ECO:0000313" key="4">
    <source>
        <dbReference type="EMBL" id="TFK25403.1"/>
    </source>
</evidence>
<accession>A0A5C3KZY1</accession>
<protein>
    <recommendedName>
        <fullName evidence="3">Nephrocystin 3-like N-terminal domain-containing protein</fullName>
    </recommendedName>
</protein>
<dbReference type="Gene3D" id="1.25.40.10">
    <property type="entry name" value="Tetratricopeptide repeat domain"/>
    <property type="match status" value="6"/>
</dbReference>
<dbReference type="Pfam" id="PF24883">
    <property type="entry name" value="NPHP3_N"/>
    <property type="match status" value="1"/>
</dbReference>
<keyword evidence="5" id="KW-1185">Reference proteome</keyword>
<dbReference type="OrthoDB" id="3038309at2759"/>
<gene>
    <name evidence="4" type="ORF">FA15DRAFT_668470</name>
</gene>
<evidence type="ECO:0000259" key="3">
    <source>
        <dbReference type="Pfam" id="PF24883"/>
    </source>
</evidence>
<dbReference type="InterPro" id="IPR027417">
    <property type="entry name" value="P-loop_NTPase"/>
</dbReference>
<feature type="region of interest" description="Disordered" evidence="2">
    <location>
        <begin position="15"/>
        <end position="48"/>
    </location>
</feature>
<proteinExistence type="predicted"/>
<dbReference type="SUPFAM" id="SSF52540">
    <property type="entry name" value="P-loop containing nucleoside triphosphate hydrolases"/>
    <property type="match status" value="1"/>
</dbReference>
<evidence type="ECO:0000313" key="5">
    <source>
        <dbReference type="Proteomes" id="UP000307440"/>
    </source>
</evidence>